<dbReference type="EMBL" id="VTOW01000002">
    <property type="protein sequence ID" value="NKE71012.1"/>
    <property type="molecule type" value="Genomic_DNA"/>
</dbReference>
<dbReference type="RefSeq" id="WP_168059356.1">
    <property type="nucleotide sequence ID" value="NZ_VTOW01000002.1"/>
</dbReference>
<dbReference type="AlphaFoldDB" id="A0A7X6DPM6"/>
<proteinExistence type="predicted"/>
<dbReference type="InterPro" id="IPR007712">
    <property type="entry name" value="RelE/ParE_toxin"/>
</dbReference>
<evidence type="ECO:0000256" key="1">
    <source>
        <dbReference type="ARBA" id="ARBA00022649"/>
    </source>
</evidence>
<organism evidence="2 3">
    <name type="scientific">Candidatus Manganitrophus noduliformans</name>
    <dbReference type="NCBI Taxonomy" id="2606439"/>
    <lineage>
        <taxon>Bacteria</taxon>
        <taxon>Pseudomonadati</taxon>
        <taxon>Nitrospirota</taxon>
        <taxon>Nitrospiria</taxon>
        <taxon>Candidatus Troglogloeales</taxon>
        <taxon>Candidatus Manganitrophaceae</taxon>
        <taxon>Candidatus Manganitrophus</taxon>
    </lineage>
</organism>
<evidence type="ECO:0000313" key="2">
    <source>
        <dbReference type="EMBL" id="NKE71012.1"/>
    </source>
</evidence>
<evidence type="ECO:0008006" key="4">
    <source>
        <dbReference type="Google" id="ProtNLM"/>
    </source>
</evidence>
<dbReference type="Pfam" id="PF05016">
    <property type="entry name" value="ParE_toxin"/>
    <property type="match status" value="1"/>
</dbReference>
<keyword evidence="3" id="KW-1185">Reference proteome</keyword>
<comment type="caution">
    <text evidence="2">The sequence shown here is derived from an EMBL/GenBank/DDBJ whole genome shotgun (WGS) entry which is preliminary data.</text>
</comment>
<sequence length="94" mass="10934">MGKKYEVQILKGAQKELNALEPSVRLQLLTKMKVLETNPLPRGKNEIKILRGFRPPLLRLRSGDFRIVYRISGKMIEVLSVVPRKALERRLRQL</sequence>
<dbReference type="Proteomes" id="UP000534783">
    <property type="component" value="Unassembled WGS sequence"/>
</dbReference>
<name>A0A7X6DPM6_9BACT</name>
<gene>
    <name evidence="2" type="ORF">MNODULE_09705</name>
</gene>
<evidence type="ECO:0000313" key="3">
    <source>
        <dbReference type="Proteomes" id="UP000534783"/>
    </source>
</evidence>
<protein>
    <recommendedName>
        <fullName evidence="4">Type II toxin-antitoxin system RelE/ParE family toxin</fullName>
    </recommendedName>
</protein>
<keyword evidence="1" id="KW-1277">Toxin-antitoxin system</keyword>
<dbReference type="InterPro" id="IPR035093">
    <property type="entry name" value="RelE/ParE_toxin_dom_sf"/>
</dbReference>
<dbReference type="SUPFAM" id="SSF143011">
    <property type="entry name" value="RelE-like"/>
    <property type="match status" value="1"/>
</dbReference>
<dbReference type="Gene3D" id="3.30.2310.20">
    <property type="entry name" value="RelE-like"/>
    <property type="match status" value="1"/>
</dbReference>
<accession>A0A7X6DPM6</accession>
<reference evidence="2 3" key="1">
    <citation type="journal article" date="2020" name="Nature">
        <title>Bacterial chemolithoautotrophy via manganese oxidation.</title>
        <authorList>
            <person name="Yu H."/>
            <person name="Leadbetter J.R."/>
        </authorList>
    </citation>
    <scope>NUCLEOTIDE SEQUENCE [LARGE SCALE GENOMIC DNA]</scope>
    <source>
        <strain evidence="2 3">Mn-1</strain>
    </source>
</reference>